<dbReference type="EMBL" id="BQMJ01000069">
    <property type="protein sequence ID" value="GJQ15436.1"/>
    <property type="molecule type" value="Genomic_DNA"/>
</dbReference>
<evidence type="ECO:0000313" key="11">
    <source>
        <dbReference type="EMBL" id="GJQ15436.1"/>
    </source>
</evidence>
<keyword evidence="5" id="KW-0677">Repeat</keyword>
<evidence type="ECO:0000256" key="10">
    <source>
        <dbReference type="SAM" id="Phobius"/>
    </source>
</evidence>
<accession>A0A9C7Q5C2</accession>
<keyword evidence="7 8" id="KW-0472">Membrane</keyword>
<organism evidence="11 12">
    <name type="scientific">Galdieria partita</name>
    <dbReference type="NCBI Taxonomy" id="83374"/>
    <lineage>
        <taxon>Eukaryota</taxon>
        <taxon>Rhodophyta</taxon>
        <taxon>Bangiophyceae</taxon>
        <taxon>Galdieriales</taxon>
        <taxon>Galdieriaceae</taxon>
        <taxon>Galdieria</taxon>
    </lineage>
</organism>
<comment type="subcellular location">
    <subcellularLocation>
        <location evidence="1">Membrane</location>
        <topology evidence="1">Multi-pass membrane protein</topology>
    </subcellularLocation>
</comment>
<feature type="repeat" description="Solcar" evidence="8">
    <location>
        <begin position="102"/>
        <end position="184"/>
    </location>
</feature>
<evidence type="ECO:0000256" key="1">
    <source>
        <dbReference type="ARBA" id="ARBA00004141"/>
    </source>
</evidence>
<evidence type="ECO:0000256" key="3">
    <source>
        <dbReference type="ARBA" id="ARBA00022448"/>
    </source>
</evidence>
<keyword evidence="3 9" id="KW-0813">Transport</keyword>
<dbReference type="Gene3D" id="1.50.40.10">
    <property type="entry name" value="Mitochondrial carrier domain"/>
    <property type="match status" value="2"/>
</dbReference>
<feature type="repeat" description="Solcar" evidence="8">
    <location>
        <begin position="9"/>
        <end position="93"/>
    </location>
</feature>
<comment type="similarity">
    <text evidence="2 9">Belongs to the mitochondrial carrier (TC 2.A.29) family.</text>
</comment>
<evidence type="ECO:0000256" key="6">
    <source>
        <dbReference type="ARBA" id="ARBA00022989"/>
    </source>
</evidence>
<dbReference type="InterPro" id="IPR023395">
    <property type="entry name" value="MCP_dom_sf"/>
</dbReference>
<evidence type="ECO:0000313" key="12">
    <source>
        <dbReference type="Proteomes" id="UP001061958"/>
    </source>
</evidence>
<evidence type="ECO:0000256" key="5">
    <source>
        <dbReference type="ARBA" id="ARBA00022737"/>
    </source>
</evidence>
<sequence>MAAQKRESQRIGRDLFAGATAAVTAVGILHPIDTLKTKIHIERGNIKGWRRLATLVSSCRGIRVLYKGLGIIVLGSAVASAVRLAVFEHLKRNIVGEFKEEKRTFYYTACSCVAGLVSSMIYVPFESTKQRLQSGLYSSAMQCIGDGWRQRGFRSFYLGWTATIVRDLPFTVIELTLYERFKDLWRYKKAQKHSDTSPFSPMESMWIGCLAASIGGFLTCPLDVVKTRVMTSPFGSGGVPLRNIRWVIVDVAKKEGISGFFRGVIPRVVQLGLMGSLFFTVFETCKNEWNKFFVEYEKYSLGL</sequence>
<feature type="repeat" description="Solcar" evidence="8">
    <location>
        <begin position="199"/>
        <end position="288"/>
    </location>
</feature>
<dbReference type="OrthoDB" id="276989at2759"/>
<keyword evidence="4 8" id="KW-0812">Transmembrane</keyword>
<evidence type="ECO:0000256" key="7">
    <source>
        <dbReference type="ARBA" id="ARBA00023136"/>
    </source>
</evidence>
<evidence type="ECO:0000256" key="8">
    <source>
        <dbReference type="PROSITE-ProRule" id="PRU00282"/>
    </source>
</evidence>
<dbReference type="Pfam" id="PF00153">
    <property type="entry name" value="Mito_carr"/>
    <property type="match status" value="3"/>
</dbReference>
<protein>
    <recommendedName>
        <fullName evidence="13">Mitochondrial carrier protein</fullName>
    </recommendedName>
</protein>
<dbReference type="PROSITE" id="PS50920">
    <property type="entry name" value="SOLCAR"/>
    <property type="match status" value="3"/>
</dbReference>
<dbReference type="GO" id="GO:0016020">
    <property type="term" value="C:membrane"/>
    <property type="evidence" value="ECO:0007669"/>
    <property type="project" value="UniProtKB-SubCell"/>
</dbReference>
<evidence type="ECO:0000256" key="2">
    <source>
        <dbReference type="ARBA" id="ARBA00006375"/>
    </source>
</evidence>
<keyword evidence="6 10" id="KW-1133">Transmembrane helix</keyword>
<dbReference type="SUPFAM" id="SSF103506">
    <property type="entry name" value="Mitochondrial carrier"/>
    <property type="match status" value="1"/>
</dbReference>
<dbReference type="PANTHER" id="PTHR45667">
    <property type="entry name" value="S-ADENOSYLMETHIONINE MITOCHONDRIAL CARRIER PROTEIN"/>
    <property type="match status" value="1"/>
</dbReference>
<evidence type="ECO:0008006" key="13">
    <source>
        <dbReference type="Google" id="ProtNLM"/>
    </source>
</evidence>
<comment type="caution">
    <text evidence="11">The sequence shown here is derived from an EMBL/GenBank/DDBJ whole genome shotgun (WGS) entry which is preliminary data.</text>
</comment>
<dbReference type="Proteomes" id="UP001061958">
    <property type="component" value="Unassembled WGS sequence"/>
</dbReference>
<keyword evidence="12" id="KW-1185">Reference proteome</keyword>
<dbReference type="InterPro" id="IPR018108">
    <property type="entry name" value="MCP_transmembrane"/>
</dbReference>
<reference evidence="11" key="2">
    <citation type="submission" date="2022-01" db="EMBL/GenBank/DDBJ databases">
        <authorList>
            <person name="Hirooka S."/>
            <person name="Miyagishima S.Y."/>
        </authorList>
    </citation>
    <scope>NUCLEOTIDE SEQUENCE</scope>
    <source>
        <strain evidence="11">NBRC 102759</strain>
    </source>
</reference>
<gene>
    <name evidence="11" type="ORF">GpartN1_g7227.t1</name>
</gene>
<feature type="transmembrane region" description="Helical" evidence="10">
    <location>
        <begin position="64"/>
        <end position="85"/>
    </location>
</feature>
<dbReference type="AlphaFoldDB" id="A0A9C7Q5C2"/>
<name>A0A9C7Q5C2_9RHOD</name>
<proteinExistence type="inferred from homology"/>
<evidence type="ECO:0000256" key="4">
    <source>
        <dbReference type="ARBA" id="ARBA00022692"/>
    </source>
</evidence>
<reference evidence="11" key="1">
    <citation type="journal article" date="2022" name="Proc. Natl. Acad. Sci. U.S.A.">
        <title>Life cycle and functional genomics of the unicellular red alga Galdieria for elucidating algal and plant evolution and industrial use.</title>
        <authorList>
            <person name="Hirooka S."/>
            <person name="Itabashi T."/>
            <person name="Ichinose T.M."/>
            <person name="Onuma R."/>
            <person name="Fujiwara T."/>
            <person name="Yamashita S."/>
            <person name="Jong L.W."/>
            <person name="Tomita R."/>
            <person name="Iwane A.H."/>
            <person name="Miyagishima S.Y."/>
        </authorList>
    </citation>
    <scope>NUCLEOTIDE SEQUENCE</scope>
    <source>
        <strain evidence="11">NBRC 102759</strain>
    </source>
</reference>
<evidence type="ECO:0000256" key="9">
    <source>
        <dbReference type="RuleBase" id="RU000488"/>
    </source>
</evidence>